<name>A0A8T0ENR3_ARGBR</name>
<evidence type="ECO:0000256" key="1">
    <source>
        <dbReference type="SAM" id="MobiDB-lite"/>
    </source>
</evidence>
<protein>
    <submittedName>
        <fullName evidence="2">Uncharacterized protein</fullName>
    </submittedName>
</protein>
<organism evidence="2 3">
    <name type="scientific">Argiope bruennichi</name>
    <name type="common">Wasp spider</name>
    <name type="synonym">Aranea bruennichi</name>
    <dbReference type="NCBI Taxonomy" id="94029"/>
    <lineage>
        <taxon>Eukaryota</taxon>
        <taxon>Metazoa</taxon>
        <taxon>Ecdysozoa</taxon>
        <taxon>Arthropoda</taxon>
        <taxon>Chelicerata</taxon>
        <taxon>Arachnida</taxon>
        <taxon>Araneae</taxon>
        <taxon>Araneomorphae</taxon>
        <taxon>Entelegynae</taxon>
        <taxon>Araneoidea</taxon>
        <taxon>Araneidae</taxon>
        <taxon>Argiope</taxon>
    </lineage>
</organism>
<evidence type="ECO:0000313" key="2">
    <source>
        <dbReference type="EMBL" id="KAF8777522.1"/>
    </source>
</evidence>
<feature type="region of interest" description="Disordered" evidence="1">
    <location>
        <begin position="68"/>
        <end position="104"/>
    </location>
</feature>
<dbReference type="EMBL" id="JABXBU010002072">
    <property type="protein sequence ID" value="KAF8777522.1"/>
    <property type="molecule type" value="Genomic_DNA"/>
</dbReference>
<keyword evidence="3" id="KW-1185">Reference proteome</keyword>
<gene>
    <name evidence="2" type="ORF">HNY73_014374</name>
</gene>
<accession>A0A8T0ENR3</accession>
<evidence type="ECO:0000313" key="3">
    <source>
        <dbReference type="Proteomes" id="UP000807504"/>
    </source>
</evidence>
<proteinExistence type="predicted"/>
<sequence length="255" mass="27848">MGLPREKVDVSITGDKSKMIVPPRLRQPLTVMTRSAKVWTPRHLGQFPGVPISLSGEDADWWEATLRAFPDSHPPPSFQKHQNANIQKTSRPPSSPYPTPPTACISLTVPRSDFAARRVPTTRAGELSSPTLTLHNRLWHTTIPLQPETRLIPTPPNPETLPSPTTWLADLLTGRDSLASDQIPTYTTPLLTPLAPNGLRSLTCPETRLLLPTTAHTLPPLTNHAHVVRAHPFTANKPAGTALHTPFHPAADSST</sequence>
<dbReference type="Proteomes" id="UP000807504">
    <property type="component" value="Unassembled WGS sequence"/>
</dbReference>
<reference evidence="2" key="1">
    <citation type="journal article" date="2020" name="bioRxiv">
        <title>Chromosome-level reference genome of the European wasp spider Argiope bruennichi: a resource for studies on range expansion and evolutionary adaptation.</title>
        <authorList>
            <person name="Sheffer M.M."/>
            <person name="Hoppe A."/>
            <person name="Krehenwinkel H."/>
            <person name="Uhl G."/>
            <person name="Kuss A.W."/>
            <person name="Jensen L."/>
            <person name="Jensen C."/>
            <person name="Gillespie R.G."/>
            <person name="Hoff K.J."/>
            <person name="Prost S."/>
        </authorList>
    </citation>
    <scope>NUCLEOTIDE SEQUENCE</scope>
</reference>
<comment type="caution">
    <text evidence="2">The sequence shown here is derived from an EMBL/GenBank/DDBJ whole genome shotgun (WGS) entry which is preliminary data.</text>
</comment>
<dbReference type="AlphaFoldDB" id="A0A8T0ENR3"/>
<feature type="compositionally biased region" description="Polar residues" evidence="1">
    <location>
        <begin position="79"/>
        <end position="88"/>
    </location>
</feature>
<reference evidence="2" key="2">
    <citation type="submission" date="2020-06" db="EMBL/GenBank/DDBJ databases">
        <authorList>
            <person name="Sheffer M."/>
        </authorList>
    </citation>
    <scope>NUCLEOTIDE SEQUENCE</scope>
</reference>